<evidence type="ECO:0000259" key="1">
    <source>
        <dbReference type="Pfam" id="PF13274"/>
    </source>
</evidence>
<organism evidence="2 3">
    <name type="scientific">Priestia megaterium</name>
    <name type="common">Bacillus megaterium</name>
    <dbReference type="NCBI Taxonomy" id="1404"/>
    <lineage>
        <taxon>Bacteria</taxon>
        <taxon>Bacillati</taxon>
        <taxon>Bacillota</taxon>
        <taxon>Bacilli</taxon>
        <taxon>Bacillales</taxon>
        <taxon>Bacillaceae</taxon>
        <taxon>Priestia</taxon>
    </lineage>
</organism>
<protein>
    <recommendedName>
        <fullName evidence="1">Antitoxin SocA-like Panacea domain-containing protein</fullName>
    </recommendedName>
</protein>
<reference evidence="2" key="1">
    <citation type="journal article" date="2024" name="Appl Microbiol">
        <title>Effect of kuratsuki Bacillus and Priestia on Taste of Sake.</title>
        <authorList>
            <person name="Kobayashi K."/>
            <person name="Nishida H."/>
        </authorList>
    </citation>
    <scope>NUCLEOTIDE SEQUENCE</scope>
    <source>
        <strain evidence="2">B-12</strain>
    </source>
</reference>
<comment type="caution">
    <text evidence="2">The sequence shown here is derived from an EMBL/GenBank/DDBJ whole genome shotgun (WGS) entry which is preliminary data.</text>
</comment>
<evidence type="ECO:0000313" key="3">
    <source>
        <dbReference type="Proteomes" id="UP001165240"/>
    </source>
</evidence>
<dbReference type="EMBL" id="BSYK01000001">
    <property type="protein sequence ID" value="GMG71834.1"/>
    <property type="molecule type" value="Genomic_DNA"/>
</dbReference>
<feature type="domain" description="Antitoxin SocA-like Panacea" evidence="1">
    <location>
        <begin position="30"/>
        <end position="121"/>
    </location>
</feature>
<dbReference type="InterPro" id="IPR025272">
    <property type="entry name" value="SocA_Panacea"/>
</dbReference>
<accession>A0AAX6BDJ0</accession>
<dbReference type="Pfam" id="PF13274">
    <property type="entry name" value="SocA_Panacea"/>
    <property type="match status" value="1"/>
</dbReference>
<dbReference type="RefSeq" id="WP_310876289.1">
    <property type="nucleotide sequence ID" value="NZ_BSYK01000001.1"/>
</dbReference>
<dbReference type="AlphaFoldDB" id="A0AAX6BDJ0"/>
<proteinExistence type="predicted"/>
<evidence type="ECO:0000313" key="2">
    <source>
        <dbReference type="EMBL" id="GMG71834.1"/>
    </source>
</evidence>
<sequence>MSKSAFDFAKHFINQEYDHPRNTFDGNMKLQKMLYFSQLIHLATKGEKLFEDNMYAFKNGTVVESVRQRYYHDTTRFIEEASQSEMNFSEREMESVLLAEQIFGELDAGTLSDLNHQQQSWISCFERSKDPFHDNFYHKEASIIDVEDIKALDLDSIREVIDAFYESTEESDDAEVFEIVNGKKFYYNPSEIHINEPILEVLQNFEGEESVYSIYKDESNSYVIF</sequence>
<name>A0AAX6BDJ0_PRIMG</name>
<dbReference type="Proteomes" id="UP001165240">
    <property type="component" value="Unassembled WGS sequence"/>
</dbReference>
<gene>
    <name evidence="2" type="ORF">ShirakiTB12_03020</name>
</gene>